<evidence type="ECO:0000313" key="13">
    <source>
        <dbReference type="WBParaSite" id="Gr19_v10_g6097.t2"/>
    </source>
</evidence>
<keyword evidence="3" id="KW-0121">Carboxypeptidase</keyword>
<dbReference type="PANTHER" id="PTHR11532">
    <property type="entry name" value="PROTEASE M14 CARBOXYPEPTIDASE"/>
    <property type="match status" value="1"/>
</dbReference>
<keyword evidence="10" id="KW-0472">Membrane</keyword>
<keyword evidence="10" id="KW-0812">Transmembrane</keyword>
<feature type="compositionally biased region" description="Acidic residues" evidence="9">
    <location>
        <begin position="1133"/>
        <end position="1143"/>
    </location>
</feature>
<evidence type="ECO:0000256" key="5">
    <source>
        <dbReference type="ARBA" id="ARBA00022801"/>
    </source>
</evidence>
<dbReference type="WBParaSite" id="Gr19_v10_g6097.t2">
    <property type="protein sequence ID" value="Gr19_v10_g6097.t2"/>
    <property type="gene ID" value="Gr19_v10_g6097"/>
</dbReference>
<dbReference type="PROSITE" id="PS52035">
    <property type="entry name" value="PEPTIDASE_M14"/>
    <property type="match status" value="1"/>
</dbReference>
<evidence type="ECO:0000259" key="11">
    <source>
        <dbReference type="PROSITE" id="PS52035"/>
    </source>
</evidence>
<feature type="compositionally biased region" description="Basic and acidic residues" evidence="9">
    <location>
        <begin position="1144"/>
        <end position="1153"/>
    </location>
</feature>
<dbReference type="Pfam" id="PF00246">
    <property type="entry name" value="Peptidase_M14"/>
    <property type="match status" value="1"/>
</dbReference>
<evidence type="ECO:0000256" key="2">
    <source>
        <dbReference type="ARBA" id="ARBA00005988"/>
    </source>
</evidence>
<dbReference type="SMART" id="SM00631">
    <property type="entry name" value="Zn_pept"/>
    <property type="match status" value="1"/>
</dbReference>
<dbReference type="GO" id="GO:0004181">
    <property type="term" value="F:metallocarboxypeptidase activity"/>
    <property type="evidence" value="ECO:0007669"/>
    <property type="project" value="InterPro"/>
</dbReference>
<evidence type="ECO:0000256" key="9">
    <source>
        <dbReference type="SAM" id="MobiDB-lite"/>
    </source>
</evidence>
<evidence type="ECO:0000256" key="6">
    <source>
        <dbReference type="ARBA" id="ARBA00022833"/>
    </source>
</evidence>
<keyword evidence="6" id="KW-0862">Zinc</keyword>
<evidence type="ECO:0000256" key="10">
    <source>
        <dbReference type="SAM" id="Phobius"/>
    </source>
</evidence>
<feature type="region of interest" description="Disordered" evidence="9">
    <location>
        <begin position="1100"/>
        <end position="1153"/>
    </location>
</feature>
<feature type="domain" description="Peptidase M14" evidence="11">
    <location>
        <begin position="123"/>
        <end position="400"/>
    </location>
</feature>
<sequence length="1153" mass="129020">MIDSFNPLLSKKRRIHSKTRLNATGSLYYVMDLRPWHTIICTTRLLRTLISFCVFSRICLRTSLAIDWNSDIVPNPNEVKSEQQDALSKYFGTKVEDEELFRSYETIKRLVGAFKDVPLVDQKNHNFDAMSKWLKDLAERFKDITWLYSVGKSVQGRDLWVLVVARNPREHELLRPEFKYVANMHGNEVFGREALLYLAWMVNDTRIHLMPSMNPDGYEMDRPGDRVGYMGRTNANNIDLNRNFPARYPFHKEASGGFSPEPETAAVMKWLLKYPFVLSANLHAGSLVANYPYDDSDTGQDGVYTPSNDDKLFVQLAYDYARAHTNMWKTGRRCGLSDNGDVFLHGITNGAGWYHLAGGMQDWQYIHSNSLEITIEMGCFKYPYDDMAVHGGVKGVVRDERNKPIGHAMIGIVSGGRGKNVTTTTLGEYWRLLPPGNYTLQISHMNYKPHQFDVQVGAGSPKVVNITLQHMACDGDDNPKQQTFVRGKGSFELLLVGIDRSSKELLTRLANHTCPVDSEQEPELAQLLHERARLHIVAEYTQTDLAPYLRSVDADALIVFASGPAQSVVFSAGENTPRLFNQRNFDESLQKAFASRPSNDEDEQRLLAGKEGCEERLSQTRVAALVDQMGLGRLFQLGVGIGCGNSSEHEIDSARLDAALTAIIETMLNVLKRDQVKEYSVVVPSVAPTDHFTPGQITAVTSFGFDRLDQSRSCSARLVEVDGMKLRAVGSHRGPHTLVMAVEMKTSSLVYQLGARLCDQQSDETTGPGITSAYLEEEGKLVERILAGSTIILAPEIPHTQLNCHDYATISPFIPLVSSVLQAVPEIDFVIVIASGGLKVRFIDITRPGEDMGMLKNGTAAHFEQEQELMGTEQDIKEEKLPEGNWTATPMALGQLYIRHHEQMIQNNFDMCATNRPSTAVLGEFHWQFGQDKWNAVPDVLLAQAGCCYEGQGVGHLFGENRRSLLAVLERRLQGFTGMVTDVEGDPLAGAIVSVWPIGQNGQDSGAKKKKITTKLGHFFFPLEPGKYKVIVETEDFSPMITTFTIELALSTVKDFALHRPFRMSVQRSIVAALIALAMLSLSLFCLCKSLKGWRWRRNADKKGGQRGDRQKQRRPDGFERVPLKVEGYTSGEESDEDEEDEVLDSRKVAQVI</sequence>
<keyword evidence="3" id="KW-0645">Protease</keyword>
<proteinExistence type="inferred from homology"/>
<dbReference type="Pfam" id="PF13620">
    <property type="entry name" value="CarboxypepD_reg"/>
    <property type="match status" value="1"/>
</dbReference>
<evidence type="ECO:0000256" key="1">
    <source>
        <dbReference type="ARBA" id="ARBA00001947"/>
    </source>
</evidence>
<keyword evidence="4" id="KW-0479">Metal-binding</keyword>
<reference evidence="13" key="1">
    <citation type="submission" date="2022-11" db="UniProtKB">
        <authorList>
            <consortium name="WormBaseParasite"/>
        </authorList>
    </citation>
    <scope>IDENTIFICATION</scope>
</reference>
<comment type="cofactor">
    <cofactor evidence="1">
        <name>Zn(2+)</name>
        <dbReference type="ChEBI" id="CHEBI:29105"/>
    </cofactor>
</comment>
<keyword evidence="5" id="KW-0378">Hydrolase</keyword>
<evidence type="ECO:0000256" key="8">
    <source>
        <dbReference type="PROSITE-ProRule" id="PRU01379"/>
    </source>
</evidence>
<dbReference type="GO" id="GO:0016485">
    <property type="term" value="P:protein processing"/>
    <property type="evidence" value="ECO:0007669"/>
    <property type="project" value="TreeGrafter"/>
</dbReference>
<dbReference type="SUPFAM" id="SSF49464">
    <property type="entry name" value="Carboxypeptidase regulatory domain-like"/>
    <property type="match status" value="2"/>
</dbReference>
<feature type="active site" description="Proton donor/acceptor" evidence="8">
    <location>
        <position position="376"/>
    </location>
</feature>
<feature type="transmembrane region" description="Helical" evidence="10">
    <location>
        <begin position="1070"/>
        <end position="1088"/>
    </location>
</feature>
<keyword evidence="12" id="KW-1185">Reference proteome</keyword>
<dbReference type="PRINTS" id="PR00765">
    <property type="entry name" value="CRBOXYPTASEA"/>
</dbReference>
<organism evidence="12 13">
    <name type="scientific">Globodera rostochiensis</name>
    <name type="common">Golden nematode worm</name>
    <name type="synonym">Heterodera rostochiensis</name>
    <dbReference type="NCBI Taxonomy" id="31243"/>
    <lineage>
        <taxon>Eukaryota</taxon>
        <taxon>Metazoa</taxon>
        <taxon>Ecdysozoa</taxon>
        <taxon>Nematoda</taxon>
        <taxon>Chromadorea</taxon>
        <taxon>Rhabditida</taxon>
        <taxon>Tylenchina</taxon>
        <taxon>Tylenchomorpha</taxon>
        <taxon>Tylenchoidea</taxon>
        <taxon>Heteroderidae</taxon>
        <taxon>Heteroderinae</taxon>
        <taxon>Globodera</taxon>
    </lineage>
</organism>
<dbReference type="Gene3D" id="2.60.40.1120">
    <property type="entry name" value="Carboxypeptidase-like, regulatory domain"/>
    <property type="match status" value="2"/>
</dbReference>
<keyword evidence="10" id="KW-1133">Transmembrane helix</keyword>
<dbReference type="GO" id="GO:0008270">
    <property type="term" value="F:zinc ion binding"/>
    <property type="evidence" value="ECO:0007669"/>
    <property type="project" value="InterPro"/>
</dbReference>
<evidence type="ECO:0000256" key="4">
    <source>
        <dbReference type="ARBA" id="ARBA00022723"/>
    </source>
</evidence>
<dbReference type="GO" id="GO:0006518">
    <property type="term" value="P:peptide metabolic process"/>
    <property type="evidence" value="ECO:0007669"/>
    <property type="project" value="TreeGrafter"/>
</dbReference>
<dbReference type="InterPro" id="IPR057247">
    <property type="entry name" value="CARBOXYPEPT_ZN_2"/>
</dbReference>
<dbReference type="SUPFAM" id="SSF53187">
    <property type="entry name" value="Zn-dependent exopeptidases"/>
    <property type="match status" value="1"/>
</dbReference>
<dbReference type="InterPro" id="IPR000834">
    <property type="entry name" value="Peptidase_M14"/>
</dbReference>
<dbReference type="PANTHER" id="PTHR11532:SF62">
    <property type="entry name" value="CARBOXYPEPTIDASE D"/>
    <property type="match status" value="1"/>
</dbReference>
<protein>
    <submittedName>
        <fullName evidence="13">Peptidase M14 carboxypeptidase A domain-containing protein</fullName>
    </submittedName>
</protein>
<dbReference type="CDD" id="cd03858">
    <property type="entry name" value="M14_CP_N-E_like"/>
    <property type="match status" value="1"/>
</dbReference>
<dbReference type="InterPro" id="IPR008969">
    <property type="entry name" value="CarboxyPept-like_regulatory"/>
</dbReference>
<feature type="compositionally biased region" description="Basic and acidic residues" evidence="9">
    <location>
        <begin position="1100"/>
        <end position="1124"/>
    </location>
</feature>
<dbReference type="AlphaFoldDB" id="A0A914HZG5"/>
<evidence type="ECO:0000256" key="7">
    <source>
        <dbReference type="ARBA" id="ARBA00023180"/>
    </source>
</evidence>
<evidence type="ECO:0000256" key="3">
    <source>
        <dbReference type="ARBA" id="ARBA00022645"/>
    </source>
</evidence>
<evidence type="ECO:0000313" key="12">
    <source>
        <dbReference type="Proteomes" id="UP000887572"/>
    </source>
</evidence>
<dbReference type="CDD" id="cd11308">
    <property type="entry name" value="Peptidase_M14NE-CP-C_like"/>
    <property type="match status" value="1"/>
</dbReference>
<accession>A0A914HZG5</accession>
<name>A0A914HZG5_GLORO</name>
<dbReference type="Gene3D" id="3.40.630.10">
    <property type="entry name" value="Zn peptidases"/>
    <property type="match status" value="1"/>
</dbReference>
<dbReference type="Proteomes" id="UP000887572">
    <property type="component" value="Unplaced"/>
</dbReference>
<dbReference type="PROSITE" id="PS00133">
    <property type="entry name" value="CARBOXYPEPT_ZN_2"/>
    <property type="match status" value="1"/>
</dbReference>
<dbReference type="InterPro" id="IPR050753">
    <property type="entry name" value="Peptidase_M14_domain"/>
</dbReference>
<dbReference type="GO" id="GO:0005615">
    <property type="term" value="C:extracellular space"/>
    <property type="evidence" value="ECO:0007669"/>
    <property type="project" value="TreeGrafter"/>
</dbReference>
<comment type="similarity">
    <text evidence="2 8">Belongs to the peptidase M14 family.</text>
</comment>
<keyword evidence="7" id="KW-0325">Glycoprotein</keyword>